<evidence type="ECO:0000313" key="4">
    <source>
        <dbReference type="Proteomes" id="UP000199341"/>
    </source>
</evidence>
<dbReference type="InterPro" id="IPR001387">
    <property type="entry name" value="Cro/C1-type_HTH"/>
</dbReference>
<dbReference type="SMART" id="SM00530">
    <property type="entry name" value="HTH_XRE"/>
    <property type="match status" value="1"/>
</dbReference>
<dbReference type="Pfam" id="PF13560">
    <property type="entry name" value="HTH_31"/>
    <property type="match status" value="1"/>
</dbReference>
<dbReference type="OrthoDB" id="3542608at2"/>
<keyword evidence="4" id="KW-1185">Reference proteome</keyword>
<dbReference type="PANTHER" id="PTHR35010:SF2">
    <property type="entry name" value="BLL4672 PROTEIN"/>
    <property type="match status" value="1"/>
</dbReference>
<feature type="region of interest" description="Disordered" evidence="1">
    <location>
        <begin position="276"/>
        <end position="317"/>
    </location>
</feature>
<gene>
    <name evidence="3" type="ORF">SAMN05216259_12131</name>
</gene>
<protein>
    <submittedName>
        <fullName evidence="3">Helix-turn-helix domain-containing protein</fullName>
    </submittedName>
</protein>
<proteinExistence type="predicted"/>
<sequence>MATASGLGDYLRACRERLRPGEVGLPEGARRRVPGLRREEVALLAGISVEYYLRLEQGRDQHPSDQVLDSIARALRLEPDAEAYLRALARPLRPPARRRPGRPERVSPGVRTLIATWETTPAMVHGRTMLTLAANPMAVALNPLFAAGVNTLRAAFLEPEMRAFYRDWDAMTAKTVAYLRSVAAGVDDPRLLEVVGELSVHSERFRTLWARQDVRLTTSGVALLRHPQVGDLDLHYEKLALPGAPGQMLVTYHAEPGSVSHERLLLLAHLARRTADGAAGPPSVPPGGPSGAGAGVVGERAAEEAVGGTGDVVRGTR</sequence>
<dbReference type="Gene3D" id="3.30.450.180">
    <property type="match status" value="1"/>
</dbReference>
<feature type="domain" description="HTH cro/C1-type" evidence="2">
    <location>
        <begin position="35"/>
        <end position="83"/>
    </location>
</feature>
<name>A0A1H0R874_9ACTN</name>
<evidence type="ECO:0000313" key="3">
    <source>
        <dbReference type="EMBL" id="SDP25681.1"/>
    </source>
</evidence>
<dbReference type="GO" id="GO:0003677">
    <property type="term" value="F:DNA binding"/>
    <property type="evidence" value="ECO:0007669"/>
    <property type="project" value="InterPro"/>
</dbReference>
<dbReference type="CDD" id="cd00093">
    <property type="entry name" value="HTH_XRE"/>
    <property type="match status" value="1"/>
</dbReference>
<dbReference type="InterPro" id="IPR010982">
    <property type="entry name" value="Lambda_DNA-bd_dom_sf"/>
</dbReference>
<organism evidence="3 4">
    <name type="scientific">Actinacidiphila guanduensis</name>
    <dbReference type="NCBI Taxonomy" id="310781"/>
    <lineage>
        <taxon>Bacteria</taxon>
        <taxon>Bacillati</taxon>
        <taxon>Actinomycetota</taxon>
        <taxon>Actinomycetes</taxon>
        <taxon>Kitasatosporales</taxon>
        <taxon>Streptomycetaceae</taxon>
        <taxon>Actinacidiphila</taxon>
    </lineage>
</organism>
<evidence type="ECO:0000256" key="1">
    <source>
        <dbReference type="SAM" id="MobiDB-lite"/>
    </source>
</evidence>
<dbReference type="AlphaFoldDB" id="A0A1H0R874"/>
<dbReference type="Gene3D" id="1.10.260.40">
    <property type="entry name" value="lambda repressor-like DNA-binding domains"/>
    <property type="match status" value="1"/>
</dbReference>
<dbReference type="PANTHER" id="PTHR35010">
    <property type="entry name" value="BLL4672 PROTEIN-RELATED"/>
    <property type="match status" value="1"/>
</dbReference>
<accession>A0A1H0R874</accession>
<dbReference type="STRING" id="310781.SAMN05216259_12131"/>
<dbReference type="Pfam" id="PF17765">
    <property type="entry name" value="MLTR_LBD"/>
    <property type="match status" value="1"/>
</dbReference>
<dbReference type="RefSeq" id="WP_093788053.1">
    <property type="nucleotide sequence ID" value="NZ_FNIE01000021.1"/>
</dbReference>
<dbReference type="Proteomes" id="UP000199341">
    <property type="component" value="Unassembled WGS sequence"/>
</dbReference>
<evidence type="ECO:0000259" key="2">
    <source>
        <dbReference type="PROSITE" id="PS50943"/>
    </source>
</evidence>
<dbReference type="EMBL" id="FNIE01000021">
    <property type="protein sequence ID" value="SDP25681.1"/>
    <property type="molecule type" value="Genomic_DNA"/>
</dbReference>
<dbReference type="PROSITE" id="PS50943">
    <property type="entry name" value="HTH_CROC1"/>
    <property type="match status" value="1"/>
</dbReference>
<dbReference type="InterPro" id="IPR041413">
    <property type="entry name" value="MLTR_LBD"/>
</dbReference>
<dbReference type="SUPFAM" id="SSF47413">
    <property type="entry name" value="lambda repressor-like DNA-binding domains"/>
    <property type="match status" value="1"/>
</dbReference>
<reference evidence="3 4" key="1">
    <citation type="submission" date="2016-10" db="EMBL/GenBank/DDBJ databases">
        <authorList>
            <person name="de Groot N.N."/>
        </authorList>
    </citation>
    <scope>NUCLEOTIDE SEQUENCE [LARGE SCALE GENOMIC DNA]</scope>
    <source>
        <strain evidence="3 4">CGMCC 4.2022</strain>
    </source>
</reference>